<keyword evidence="10" id="KW-0378">Hydrolase</keyword>
<dbReference type="FunFam" id="2.130.10.10:FF:000031">
    <property type="entry name" value="Splicing factor 3b subunit 3"/>
    <property type="match status" value="1"/>
</dbReference>
<dbReference type="Gene3D" id="3.30.1330.20">
    <property type="entry name" value="Tubulin/FtsZ, C-terminal domain"/>
    <property type="match status" value="1"/>
</dbReference>
<comment type="similarity">
    <text evidence="3">Belongs to the tubulin family.</text>
</comment>
<dbReference type="GO" id="GO:0016787">
    <property type="term" value="F:hydrolase activity"/>
    <property type="evidence" value="ECO:0007669"/>
    <property type="project" value="UniProtKB-KW"/>
</dbReference>
<dbReference type="InterPro" id="IPR015943">
    <property type="entry name" value="WD40/YVTN_repeat-like_dom_sf"/>
</dbReference>
<dbReference type="GO" id="GO:0005874">
    <property type="term" value="C:microtubule"/>
    <property type="evidence" value="ECO:0007669"/>
    <property type="project" value="UniProtKB-KW"/>
</dbReference>
<dbReference type="PRINTS" id="PR01162">
    <property type="entry name" value="ALPHATUBULIN"/>
</dbReference>
<keyword evidence="9" id="KW-0547">Nucleotide-binding</keyword>
<dbReference type="FunFam" id="1.10.150.910:FF:000002">
    <property type="entry name" value="Splicing factor 3B subunit 3"/>
    <property type="match status" value="1"/>
</dbReference>
<dbReference type="InterPro" id="IPR002452">
    <property type="entry name" value="Alpha_tubulin"/>
</dbReference>
<evidence type="ECO:0000256" key="16">
    <source>
        <dbReference type="ARBA" id="ARBA00049117"/>
    </source>
</evidence>
<dbReference type="InterPro" id="IPR003008">
    <property type="entry name" value="Tubulin_FtsZ_GTPase"/>
</dbReference>
<evidence type="ECO:0000256" key="6">
    <source>
        <dbReference type="ARBA" id="ARBA00022664"/>
    </source>
</evidence>
<accession>F0WSV1</accession>
<dbReference type="FunFam" id="2.130.10.10:FF:001143">
    <property type="entry name" value="Pre-mRNA-splicing factor rse-1, putative"/>
    <property type="match status" value="1"/>
</dbReference>
<sequence length="1644" mass="182024">MREVISIHLGQGGIQAGNACWELYCLEHGIQPDGQMPSDKTIGGGDDAFNTFFSETGAGKHVPRAVLVDLEPSVCDEVRTGTYRQLYHPEQIISGKEDAANNYARGHYTIGKEIVDLVLDRIRKLADNCTGLQGFLVFNAVGGGTGSGLGALLLERLSVDYGRKSKLGFTIYPSPQVSTAVVEPYNSVLSTHSLLEHTDVAVMLDNEAIYDICRRSLDIERPTYTNLNRLIAQVISSLTASLRFDGALNVDVTEFQTNLVPYPRIHFMLSSYAPVISAEKAYHEQLSVAEITNSAFEPASMMAKCDPRHGKYMAACLMYRGDVVPKDVNAAVATIKTKRTIQFVDWCPTGFKCGINYQPPTVVPGGDLARVQRAVCMISNTSAIAEVFSRIDHKFDLMYAKRAFVHWYVGEGMEEGEFSEAREDLAALEKDYEEVNPMHLLNLTLSPPTAITAAVYGNFTSAQAQEFIVARGNTLDLLRPDASGKLERIITTSVFGVIRSIIPFRLTGGTHDYLVVGSDSGKIVVIQVDPSTNTFTACQNETYGKTGCRRITPGQYLASDPKGRALMIGAVEKQKLVYVMNRDASNRLTISSPLEAHRSHTVHFDVVGVDVGFENPIFASLELNHAEADIDPTGQAAHTSEKVLVYYELDLGLNHVTRRWSQVVPRSANKLVAVPGGNDGPGGVLVIAQGLIQYQNENHPPLSCSFPLRSTGGPNPVQDERKQGYPMMIVSTATHKQRDLFFVLMQSEWGDLFKISLEYAGSSVQKLRIQYFDTIPVALALCITKTGLLFAASEFSNHYLFQFLSIGEDDDAAQCVSAAENDQEPEIPSFSVRKLKNLAMISNIPSISPITQLLVDDFANEQTPQLYALCGQGNRSSLRILRHGLPVMEMAASALPGVAKAVWCLKESFTDTCDKYIVVSFEDATLVLEIGDTVEEITDSGLLRDHSSLLVALLEDNSMLQVHQNGFRHIRKSQPVTEWKAPGKKIIERCAANARQLVVSLAGGEVIYFELGVNELMEKGKLDLGFEITSLDVGQVPQGRQRFPFLAVGSWDNSVRVLSLDPNDLFRQKSTLALTSHPHTLCFSNLQTESAAGSDHTTQCLFLNIGLHNGVFQQTRMDSITAALADSSARFLGTKPVKLFCVTIQGKRAILALSSRAWLSYFYQTRRQLMPLSTEMLHYASSFQSEQCPEGLAALTSEGMKILTLDHLGDTFNQQKCFLRYTPRRMVLHPPSRRLIIVESDYGEANAASKQLFGESLSDTPVIASEEPEEDEDRQALLYPRVERSHEPGKWASCVRIFDPITCETIACHELEDNEHTRSITTCVFHDRGGEVFVIIGSVKNLRLHPISSPEGGLLRVYRVVEGSQLVLVHTTPVDGIPYAMIEFQGRLLVSVGKVLRIYDLGKRKLLRKCENRYFTSPMIDLKSAGDRIYASDVHESIHFVKYKAEDNQLITFADDCVPHFMTSSTLLDYDTIAGGDKFGNVFVTRLPAEVSDEIDNPTGNRMLWDTGLLNGAPHKLEQIAQFHVGEVITSVLRTSLVPGGMEVILYTTILGRIGALVPFTSRDDVDFYTHLEMYMRQEKAPLCGRDHLSYRSYFIPVKNVTDGDLCEQFSSLGPDKQKNIAEDLDRTPTEVVKKLQDTRNRVL</sequence>
<dbReference type="InterPro" id="IPR037103">
    <property type="entry name" value="Tubulin/FtsZ-like_C"/>
</dbReference>
<dbReference type="InterPro" id="IPR036322">
    <property type="entry name" value="WD40_repeat_dom_sf"/>
</dbReference>
<evidence type="ECO:0000256" key="7">
    <source>
        <dbReference type="ARBA" id="ARBA00022701"/>
    </source>
</evidence>
<dbReference type="Pfam" id="PF00091">
    <property type="entry name" value="Tubulin"/>
    <property type="match status" value="1"/>
</dbReference>
<keyword evidence="5" id="KW-0963">Cytoplasm</keyword>
<dbReference type="FunFam" id="3.30.1330.20:FF:000001">
    <property type="entry name" value="Tubulin alpha chain"/>
    <property type="match status" value="1"/>
</dbReference>
<evidence type="ECO:0000256" key="5">
    <source>
        <dbReference type="ARBA" id="ARBA00022490"/>
    </source>
</evidence>
<dbReference type="GO" id="GO:0006397">
    <property type="term" value="P:mRNA processing"/>
    <property type="evidence" value="ECO:0007669"/>
    <property type="project" value="UniProtKB-KW"/>
</dbReference>
<keyword evidence="11" id="KW-0342">GTP-binding</keyword>
<dbReference type="Gene3D" id="3.40.50.1440">
    <property type="entry name" value="Tubulin/FtsZ, GTPase domain"/>
    <property type="match status" value="1"/>
</dbReference>
<dbReference type="InterPro" id="IPR008280">
    <property type="entry name" value="Tub_FtsZ_C"/>
</dbReference>
<keyword evidence="13" id="KW-0539">Nucleus</keyword>
<dbReference type="InterPro" id="IPR017975">
    <property type="entry name" value="Tubulin_CS"/>
</dbReference>
<comment type="subunit">
    <text evidence="4">Dimer of alpha and beta chains. A typical microtubule is a hollow water-filled tube with an outer diameter of 25 nm and an inner diameter of 15 nM. Alpha-beta heterodimers associate head-to-tail to form protofilaments running lengthwise along the microtubule wall with the beta-tubulin subunit facing the microtubule plus end conferring a structural polarity. Microtubules usually have 13 protofilaments but different protofilament numbers can be found in some organisms and specialized cells.</text>
</comment>
<keyword evidence="6" id="KW-0507">mRNA processing</keyword>
<dbReference type="InterPro" id="IPR018846">
    <property type="entry name" value="Beta-prop_RSE1/DDB1/CPSF1_1st"/>
</dbReference>
<feature type="domain" description="Tubulin/FtsZ GTPase" evidence="17">
    <location>
        <begin position="49"/>
        <end position="246"/>
    </location>
</feature>
<dbReference type="HOGENOM" id="CLU_003246_0_0_1"/>
<proteinExistence type="inferred from homology"/>
<gene>
    <name evidence="19" type="primary">AlNc14C239G9446</name>
    <name evidence="19" type="ORF">ALNC14_105730</name>
</gene>
<dbReference type="PANTHER" id="PTHR11588">
    <property type="entry name" value="TUBULIN"/>
    <property type="match status" value="1"/>
</dbReference>
<evidence type="ECO:0000256" key="1">
    <source>
        <dbReference type="ARBA" id="ARBA00001946"/>
    </source>
</evidence>
<evidence type="ECO:0000256" key="14">
    <source>
        <dbReference type="ARBA" id="ARBA00034296"/>
    </source>
</evidence>
<evidence type="ECO:0000259" key="18">
    <source>
        <dbReference type="SMART" id="SM00865"/>
    </source>
</evidence>
<dbReference type="SMART" id="SM00865">
    <property type="entry name" value="Tubulin_C"/>
    <property type="match status" value="1"/>
</dbReference>
<feature type="domain" description="Tubulin/FtsZ 2-layer sandwich" evidence="18">
    <location>
        <begin position="248"/>
        <end position="393"/>
    </location>
</feature>
<dbReference type="InterPro" id="IPR018316">
    <property type="entry name" value="Tubulin/FtsZ_2-layer-sand-dom"/>
</dbReference>
<dbReference type="GO" id="GO:0007017">
    <property type="term" value="P:microtubule-based process"/>
    <property type="evidence" value="ECO:0007669"/>
    <property type="project" value="InterPro"/>
</dbReference>
<evidence type="ECO:0000313" key="19">
    <source>
        <dbReference type="EMBL" id="CCA24429.1"/>
    </source>
</evidence>
<keyword evidence="12" id="KW-0508">mRNA splicing</keyword>
<dbReference type="EMBL" id="FR824284">
    <property type="protein sequence ID" value="CCA24429.1"/>
    <property type="molecule type" value="Genomic_DNA"/>
</dbReference>
<dbReference type="Pfam" id="PF23726">
    <property type="entry name" value="Beta-prop_RSE1_2nd"/>
    <property type="match status" value="1"/>
</dbReference>
<evidence type="ECO:0000256" key="15">
    <source>
        <dbReference type="ARBA" id="ARBA00038266"/>
    </source>
</evidence>
<dbReference type="PROSITE" id="PS00227">
    <property type="entry name" value="TUBULIN"/>
    <property type="match status" value="1"/>
</dbReference>
<evidence type="ECO:0000256" key="4">
    <source>
        <dbReference type="ARBA" id="ARBA00011747"/>
    </source>
</evidence>
<comment type="subcellular location">
    <subcellularLocation>
        <location evidence="2">Nucleus</location>
    </subcellularLocation>
</comment>
<dbReference type="GO" id="GO:0005200">
    <property type="term" value="F:structural constituent of cytoskeleton"/>
    <property type="evidence" value="ECO:0007669"/>
    <property type="project" value="InterPro"/>
</dbReference>
<reference evidence="19" key="2">
    <citation type="submission" date="2011-02" db="EMBL/GenBank/DDBJ databases">
        <authorList>
            <person name="MacLean D."/>
        </authorList>
    </citation>
    <scope>NUCLEOTIDE SEQUENCE</scope>
</reference>
<evidence type="ECO:0000256" key="9">
    <source>
        <dbReference type="ARBA" id="ARBA00022741"/>
    </source>
</evidence>
<dbReference type="Pfam" id="PF10433">
    <property type="entry name" value="Beta-prop_RSE1_1st"/>
    <property type="match status" value="1"/>
</dbReference>
<dbReference type="InterPro" id="IPR036525">
    <property type="entry name" value="Tubulin/FtsZ_GTPase_sf"/>
</dbReference>
<dbReference type="Gene3D" id="2.130.10.10">
    <property type="entry name" value="YVTN repeat-like/Quinoprotein amine dehydrogenase"/>
    <property type="match status" value="3"/>
</dbReference>
<dbReference type="SUPFAM" id="SSF55307">
    <property type="entry name" value="Tubulin C-terminal domain-like"/>
    <property type="match status" value="1"/>
</dbReference>
<evidence type="ECO:0000256" key="11">
    <source>
        <dbReference type="ARBA" id="ARBA00023134"/>
    </source>
</evidence>
<dbReference type="GO" id="GO:0008380">
    <property type="term" value="P:RNA splicing"/>
    <property type="evidence" value="ECO:0007669"/>
    <property type="project" value="UniProtKB-KW"/>
</dbReference>
<dbReference type="SMART" id="SM00864">
    <property type="entry name" value="Tubulin"/>
    <property type="match status" value="1"/>
</dbReference>
<dbReference type="Pfam" id="PF03178">
    <property type="entry name" value="CPSF_A"/>
    <property type="match status" value="1"/>
</dbReference>
<comment type="function">
    <text evidence="14">Tubulin is the major constituent of microtubules, a cylinder consisting of laterally associated linear protofilaments composed of alpha- and beta-tubulin heterodimers. Microtubules grow by the addition of GTP-tubulin dimers to the microtubule end, where a stabilizing cap forms. Below the cap, tubulin dimers are in GDP-bound state, owing to GTPase activity of alpha-tubulin.</text>
</comment>
<dbReference type="FunFam" id="3.40.50.1440:FF:000004">
    <property type="entry name" value="Tubulin alpha chain"/>
    <property type="match status" value="1"/>
</dbReference>
<reference evidence="19" key="1">
    <citation type="journal article" date="2011" name="PLoS Biol.">
        <title>Gene gain and loss during evolution of obligate parasitism in the white rust pathogen of Arabidopsis thaliana.</title>
        <authorList>
            <person name="Kemen E."/>
            <person name="Gardiner A."/>
            <person name="Schultz-Larsen T."/>
            <person name="Kemen A.C."/>
            <person name="Balmuth A.L."/>
            <person name="Robert-Seilaniantz A."/>
            <person name="Bailey K."/>
            <person name="Holub E."/>
            <person name="Studholme D.J."/>
            <person name="Maclean D."/>
            <person name="Jones J.D."/>
        </authorList>
    </citation>
    <scope>NUCLEOTIDE SEQUENCE</scope>
</reference>
<dbReference type="InterPro" id="IPR023123">
    <property type="entry name" value="Tubulin_C"/>
</dbReference>
<evidence type="ECO:0000256" key="13">
    <source>
        <dbReference type="ARBA" id="ARBA00023242"/>
    </source>
</evidence>
<evidence type="ECO:0000256" key="12">
    <source>
        <dbReference type="ARBA" id="ARBA00023187"/>
    </source>
</evidence>
<evidence type="ECO:0000256" key="3">
    <source>
        <dbReference type="ARBA" id="ARBA00009636"/>
    </source>
</evidence>
<dbReference type="InterPro" id="IPR058543">
    <property type="entry name" value="Beta-prop_RSE1/DDB1/CPSF1_2nd"/>
</dbReference>
<comment type="similarity">
    <text evidence="15">Belongs to the RSE1 family.</text>
</comment>
<evidence type="ECO:0000256" key="10">
    <source>
        <dbReference type="ARBA" id="ARBA00022801"/>
    </source>
</evidence>
<dbReference type="GO" id="GO:0003676">
    <property type="term" value="F:nucleic acid binding"/>
    <property type="evidence" value="ECO:0007669"/>
    <property type="project" value="InterPro"/>
</dbReference>
<evidence type="ECO:0000256" key="2">
    <source>
        <dbReference type="ARBA" id="ARBA00004123"/>
    </source>
</evidence>
<dbReference type="CDD" id="cd02186">
    <property type="entry name" value="alpha_tubulin"/>
    <property type="match status" value="1"/>
</dbReference>
<organism evidence="19">
    <name type="scientific">Albugo laibachii Nc14</name>
    <dbReference type="NCBI Taxonomy" id="890382"/>
    <lineage>
        <taxon>Eukaryota</taxon>
        <taxon>Sar</taxon>
        <taxon>Stramenopiles</taxon>
        <taxon>Oomycota</taxon>
        <taxon>Peronosporomycetes</taxon>
        <taxon>Albuginales</taxon>
        <taxon>Albuginaceae</taxon>
        <taxon>Albugo</taxon>
    </lineage>
</organism>
<dbReference type="SUPFAM" id="SSF50978">
    <property type="entry name" value="WD40 repeat-like"/>
    <property type="match status" value="2"/>
</dbReference>
<evidence type="ECO:0000256" key="8">
    <source>
        <dbReference type="ARBA" id="ARBA00022728"/>
    </source>
</evidence>
<dbReference type="FunFam" id="1.10.287.600:FF:000001">
    <property type="entry name" value="Tubulin alpha chain"/>
    <property type="match status" value="1"/>
</dbReference>
<dbReference type="SUPFAM" id="SSF52490">
    <property type="entry name" value="Tubulin nucleotide-binding domain-like"/>
    <property type="match status" value="1"/>
</dbReference>
<dbReference type="InterPro" id="IPR000217">
    <property type="entry name" value="Tubulin"/>
</dbReference>
<name>F0WSV1_9STRA</name>
<keyword evidence="7" id="KW-0493">Microtubule</keyword>
<keyword evidence="8" id="KW-0747">Spliceosome</keyword>
<dbReference type="Pfam" id="PF03953">
    <property type="entry name" value="Tubulin_C"/>
    <property type="match status" value="1"/>
</dbReference>
<dbReference type="InterPro" id="IPR004871">
    <property type="entry name" value="RSE1/DDB1/CPSF1_C"/>
</dbReference>
<comment type="cofactor">
    <cofactor evidence="1">
        <name>Mg(2+)</name>
        <dbReference type="ChEBI" id="CHEBI:18420"/>
    </cofactor>
</comment>
<dbReference type="GO" id="GO:0005525">
    <property type="term" value="F:GTP binding"/>
    <property type="evidence" value="ECO:0007669"/>
    <property type="project" value="UniProtKB-KW"/>
</dbReference>
<dbReference type="Gene3D" id="1.10.287.600">
    <property type="entry name" value="Helix hairpin bin"/>
    <property type="match status" value="1"/>
</dbReference>
<dbReference type="GO" id="GO:0005681">
    <property type="term" value="C:spliceosomal complex"/>
    <property type="evidence" value="ECO:0007669"/>
    <property type="project" value="UniProtKB-KW"/>
</dbReference>
<protein>
    <submittedName>
        <fullName evidence="19">Splicing factor putative</fullName>
    </submittedName>
</protein>
<evidence type="ECO:0000259" key="17">
    <source>
        <dbReference type="SMART" id="SM00864"/>
    </source>
</evidence>
<dbReference type="PRINTS" id="PR01161">
    <property type="entry name" value="TUBULIN"/>
</dbReference>
<comment type="catalytic activity">
    <reaction evidence="16">
        <text>GTP + H2O = GDP + phosphate + H(+)</text>
        <dbReference type="Rhea" id="RHEA:19669"/>
        <dbReference type="ChEBI" id="CHEBI:15377"/>
        <dbReference type="ChEBI" id="CHEBI:15378"/>
        <dbReference type="ChEBI" id="CHEBI:37565"/>
        <dbReference type="ChEBI" id="CHEBI:43474"/>
        <dbReference type="ChEBI" id="CHEBI:58189"/>
    </reaction>
    <physiologicalReaction direction="left-to-right" evidence="16">
        <dbReference type="Rhea" id="RHEA:19670"/>
    </physiologicalReaction>
</comment>